<organism evidence="2 3">
    <name type="scientific">Tenggerimyces flavus</name>
    <dbReference type="NCBI Taxonomy" id="1708749"/>
    <lineage>
        <taxon>Bacteria</taxon>
        <taxon>Bacillati</taxon>
        <taxon>Actinomycetota</taxon>
        <taxon>Actinomycetes</taxon>
        <taxon>Propionibacteriales</taxon>
        <taxon>Nocardioidaceae</taxon>
        <taxon>Tenggerimyces</taxon>
    </lineage>
</organism>
<feature type="region of interest" description="Disordered" evidence="1">
    <location>
        <begin position="1"/>
        <end position="41"/>
    </location>
</feature>
<name>A0ABV7YMV5_9ACTN</name>
<comment type="caution">
    <text evidence="2">The sequence shown here is derived from an EMBL/GenBank/DDBJ whole genome shotgun (WGS) entry which is preliminary data.</text>
</comment>
<protein>
    <submittedName>
        <fullName evidence="2">Uncharacterized protein</fullName>
    </submittedName>
</protein>
<feature type="compositionally biased region" description="Low complexity" evidence="1">
    <location>
        <begin position="1"/>
        <end position="15"/>
    </location>
</feature>
<gene>
    <name evidence="2" type="ORF">ACFOUW_35655</name>
</gene>
<reference evidence="3" key="1">
    <citation type="journal article" date="2019" name="Int. J. Syst. Evol. Microbiol.">
        <title>The Global Catalogue of Microorganisms (GCM) 10K type strain sequencing project: providing services to taxonomists for standard genome sequencing and annotation.</title>
        <authorList>
            <consortium name="The Broad Institute Genomics Platform"/>
            <consortium name="The Broad Institute Genome Sequencing Center for Infectious Disease"/>
            <person name="Wu L."/>
            <person name="Ma J."/>
        </authorList>
    </citation>
    <scope>NUCLEOTIDE SEQUENCE [LARGE SCALE GENOMIC DNA]</scope>
    <source>
        <strain evidence="3">CGMCC 4.7241</strain>
    </source>
</reference>
<evidence type="ECO:0000313" key="2">
    <source>
        <dbReference type="EMBL" id="MFC3766213.1"/>
    </source>
</evidence>
<evidence type="ECO:0000313" key="3">
    <source>
        <dbReference type="Proteomes" id="UP001595699"/>
    </source>
</evidence>
<feature type="compositionally biased region" description="Pro residues" evidence="1">
    <location>
        <begin position="16"/>
        <end position="27"/>
    </location>
</feature>
<dbReference type="RefSeq" id="WP_205117568.1">
    <property type="nucleotide sequence ID" value="NZ_JAFBCM010000001.1"/>
</dbReference>
<accession>A0ABV7YMV5</accession>
<dbReference type="EMBL" id="JBHRZH010000050">
    <property type="protein sequence ID" value="MFC3766213.1"/>
    <property type="molecule type" value="Genomic_DNA"/>
</dbReference>
<keyword evidence="3" id="KW-1185">Reference proteome</keyword>
<dbReference type="Proteomes" id="UP001595699">
    <property type="component" value="Unassembled WGS sequence"/>
</dbReference>
<evidence type="ECO:0000256" key="1">
    <source>
        <dbReference type="SAM" id="MobiDB-lite"/>
    </source>
</evidence>
<sequence length="171" mass="17882">MSDPEPTASSTQAPGPTAPPTSAPPSPAATSTGEPKNAISPNAVDPAVAAEATAFVRTFIKTIDQASLSGKFDAVKELYTDACADCRSTVRSLERIYSDGGRLEGGTYTNPRFTVGDSGRESILITVESTIAAYKVHNASGKVVQNEPAKPDVSNFFVSKSSAGWRVIAWT</sequence>
<proteinExistence type="predicted"/>